<dbReference type="GO" id="GO:0015833">
    <property type="term" value="P:peptide transport"/>
    <property type="evidence" value="ECO:0007669"/>
    <property type="project" value="InterPro"/>
</dbReference>
<dbReference type="PROSITE" id="PS50893">
    <property type="entry name" value="ABC_TRANSPORTER_2"/>
    <property type="match status" value="1"/>
</dbReference>
<keyword evidence="1" id="KW-0813">Transport</keyword>
<organism evidence="5 6">
    <name type="scientific">Pseudothermotoga thermarum DSM 5069</name>
    <dbReference type="NCBI Taxonomy" id="688269"/>
    <lineage>
        <taxon>Bacteria</taxon>
        <taxon>Thermotogati</taxon>
        <taxon>Thermotogota</taxon>
        <taxon>Thermotogae</taxon>
        <taxon>Thermotogales</taxon>
        <taxon>Thermotogaceae</taxon>
        <taxon>Pseudothermotoga</taxon>
    </lineage>
</organism>
<dbReference type="RefSeq" id="WP_013933040.1">
    <property type="nucleotide sequence ID" value="NC_015707.1"/>
</dbReference>
<dbReference type="SUPFAM" id="SSF52540">
    <property type="entry name" value="P-loop containing nucleoside triphosphate hydrolases"/>
    <property type="match status" value="1"/>
</dbReference>
<dbReference type="OrthoDB" id="47989at2"/>
<keyword evidence="3" id="KW-0067">ATP-binding</keyword>
<evidence type="ECO:0000256" key="1">
    <source>
        <dbReference type="ARBA" id="ARBA00022448"/>
    </source>
</evidence>
<dbReference type="FunFam" id="3.40.50.300:FF:000016">
    <property type="entry name" value="Oligopeptide ABC transporter ATP-binding component"/>
    <property type="match status" value="1"/>
</dbReference>
<feature type="domain" description="ABC transporter" evidence="4">
    <location>
        <begin position="9"/>
        <end position="256"/>
    </location>
</feature>
<dbReference type="PROSITE" id="PS00211">
    <property type="entry name" value="ABC_TRANSPORTER_1"/>
    <property type="match status" value="1"/>
</dbReference>
<dbReference type="NCBIfam" id="TIGR01727">
    <property type="entry name" value="oligo_HPY"/>
    <property type="match status" value="1"/>
</dbReference>
<dbReference type="PANTHER" id="PTHR43067:SF3">
    <property type="entry name" value="MALTOSE ABC TRANSPORTER, ATP-BINDING PROTEIN"/>
    <property type="match status" value="1"/>
</dbReference>
<keyword evidence="6" id="KW-1185">Reference proteome</keyword>
<dbReference type="KEGG" id="tta:Theth_1790"/>
<keyword evidence="2" id="KW-0547">Nucleotide-binding</keyword>
<dbReference type="HOGENOM" id="CLU_000604_1_23_0"/>
<gene>
    <name evidence="5" type="ORF">Theth_1790</name>
</gene>
<dbReference type="Pfam" id="PF00005">
    <property type="entry name" value="ABC_tran"/>
    <property type="match status" value="1"/>
</dbReference>
<proteinExistence type="predicted"/>
<dbReference type="PATRIC" id="fig|688269.3.peg.1845"/>
<evidence type="ECO:0000313" key="6">
    <source>
        <dbReference type="Proteomes" id="UP000006804"/>
    </source>
</evidence>
<dbReference type="InterPro" id="IPR013563">
    <property type="entry name" value="Oligopep_ABC_C"/>
</dbReference>
<dbReference type="CDD" id="cd03257">
    <property type="entry name" value="ABC_NikE_OppD_transporters"/>
    <property type="match status" value="1"/>
</dbReference>
<evidence type="ECO:0000313" key="5">
    <source>
        <dbReference type="EMBL" id="AEH51832.1"/>
    </source>
</evidence>
<dbReference type="GO" id="GO:0005524">
    <property type="term" value="F:ATP binding"/>
    <property type="evidence" value="ECO:0007669"/>
    <property type="project" value="UniProtKB-KW"/>
</dbReference>
<dbReference type="eggNOG" id="COG0444">
    <property type="taxonomic scope" value="Bacteria"/>
</dbReference>
<dbReference type="EMBL" id="CP002351">
    <property type="protein sequence ID" value="AEH51832.1"/>
    <property type="molecule type" value="Genomic_DNA"/>
</dbReference>
<dbReference type="InterPro" id="IPR027417">
    <property type="entry name" value="P-loop_NTPase"/>
</dbReference>
<dbReference type="InterPro" id="IPR003439">
    <property type="entry name" value="ABC_transporter-like_ATP-bd"/>
</dbReference>
<dbReference type="InterPro" id="IPR017871">
    <property type="entry name" value="ABC_transporter-like_CS"/>
</dbReference>
<evidence type="ECO:0000259" key="4">
    <source>
        <dbReference type="PROSITE" id="PS50893"/>
    </source>
</evidence>
<dbReference type="SMART" id="SM00382">
    <property type="entry name" value="AAA"/>
    <property type="match status" value="1"/>
</dbReference>
<dbReference type="PANTHER" id="PTHR43067">
    <property type="entry name" value="OLIGOPEPTIDE/DIPEPTIDE ABC TRANSPORTER, ATPASE SUBUNIT"/>
    <property type="match status" value="1"/>
</dbReference>
<protein>
    <submittedName>
        <fullName evidence="5">Oligopeptide/dipeptide ABC transporter, ATPase subunit</fullName>
    </submittedName>
</protein>
<accession>F7YW60</accession>
<dbReference type="AlphaFoldDB" id="F7YW60"/>
<sequence>MFNKVLLEVRNLDAGYFKGKKFYHAVRDCSFKLYKNDFLGIAGESGCGKSTLALAILRLLKPPGKVISGQVIFDGVDLFELSEEELRQKRWGEFSLVTQSSMNSLNPVLKIKDQLLDVYLEHSKEKDLEKANKRLFEVMRLVNIDPKFLNSYPHQLSGGMRQRVVIAMALLFAPKLIVLDEPTTALDVIVQRSIIEEFQELFEKIGFSAILITHDISLLFEITKHIAIMYAGEIVEYGQSREVFDDPKHPYTKALLQAIPSISGELKEYKSIPGRPPDLSKEIVGCSFVDRCEYAFERCEKLHPQVTLVSESGRWVRCHLYSK</sequence>
<evidence type="ECO:0000256" key="3">
    <source>
        <dbReference type="ARBA" id="ARBA00022840"/>
    </source>
</evidence>
<evidence type="ECO:0000256" key="2">
    <source>
        <dbReference type="ARBA" id="ARBA00022741"/>
    </source>
</evidence>
<dbReference type="Gene3D" id="3.40.50.300">
    <property type="entry name" value="P-loop containing nucleotide triphosphate hydrolases"/>
    <property type="match status" value="1"/>
</dbReference>
<reference evidence="5 6" key="1">
    <citation type="submission" date="2010-11" db="EMBL/GenBank/DDBJ databases">
        <title>The complete genome of Thermotoga thermarum DSM 5069.</title>
        <authorList>
            <consortium name="US DOE Joint Genome Institute (JGI-PGF)"/>
            <person name="Lucas S."/>
            <person name="Copeland A."/>
            <person name="Lapidus A."/>
            <person name="Bruce D."/>
            <person name="Goodwin L."/>
            <person name="Pitluck S."/>
            <person name="Kyrpides N."/>
            <person name="Mavromatis K."/>
            <person name="Ivanova N."/>
            <person name="Zeytun A."/>
            <person name="Brettin T."/>
            <person name="Detter J.C."/>
            <person name="Tapia R."/>
            <person name="Han C."/>
            <person name="Land M."/>
            <person name="Hauser L."/>
            <person name="Markowitz V."/>
            <person name="Cheng J.-F."/>
            <person name="Hugenholtz P."/>
            <person name="Woyke T."/>
            <person name="Wu D."/>
            <person name="Spring S."/>
            <person name="Schroeder M."/>
            <person name="Brambilla E."/>
            <person name="Klenk H.-P."/>
            <person name="Eisen J.A."/>
        </authorList>
    </citation>
    <scope>NUCLEOTIDE SEQUENCE [LARGE SCALE GENOMIC DNA]</scope>
    <source>
        <strain evidence="5 6">DSM 5069</strain>
    </source>
</reference>
<name>F7YW60_9THEM</name>
<dbReference type="Proteomes" id="UP000006804">
    <property type="component" value="Chromosome"/>
</dbReference>
<dbReference type="GO" id="GO:0016887">
    <property type="term" value="F:ATP hydrolysis activity"/>
    <property type="evidence" value="ECO:0007669"/>
    <property type="project" value="InterPro"/>
</dbReference>
<dbReference type="Pfam" id="PF08352">
    <property type="entry name" value="oligo_HPY"/>
    <property type="match status" value="1"/>
</dbReference>
<dbReference type="STRING" id="688269.Theth_1790"/>
<dbReference type="InterPro" id="IPR003593">
    <property type="entry name" value="AAA+_ATPase"/>
</dbReference>